<evidence type="ECO:0000313" key="4">
    <source>
        <dbReference type="Proteomes" id="UP000502756"/>
    </source>
</evidence>
<dbReference type="SUPFAM" id="SSF63829">
    <property type="entry name" value="Calcium-dependent phosphotriesterase"/>
    <property type="match status" value="1"/>
</dbReference>
<feature type="domain" description="SMP-30/Gluconolactonase/LRE-like region" evidence="2">
    <location>
        <begin position="141"/>
        <end position="229"/>
    </location>
</feature>
<dbReference type="EMBL" id="CP053435">
    <property type="protein sequence ID" value="QJW90964.1"/>
    <property type="molecule type" value="Genomic_DNA"/>
</dbReference>
<proteinExistence type="predicted"/>
<dbReference type="PANTHER" id="PTHR31460:SF3">
    <property type="entry name" value="MESOCENTIN"/>
    <property type="match status" value="1"/>
</dbReference>
<dbReference type="InterPro" id="IPR053224">
    <property type="entry name" value="Sensory_adhesion_molecule"/>
</dbReference>
<accession>A0A6M5YBP4</accession>
<dbReference type="KEGG" id="stae:HNV11_17065"/>
<dbReference type="Gene3D" id="2.120.10.30">
    <property type="entry name" value="TolB, C-terminal domain"/>
    <property type="match status" value="1"/>
</dbReference>
<dbReference type="PANTHER" id="PTHR31460">
    <property type="match status" value="1"/>
</dbReference>
<evidence type="ECO:0000256" key="1">
    <source>
        <dbReference type="SAM" id="SignalP"/>
    </source>
</evidence>
<feature type="signal peptide" evidence="1">
    <location>
        <begin position="1"/>
        <end position="19"/>
    </location>
</feature>
<name>A0A6M5YBP4_9BACT</name>
<keyword evidence="1" id="KW-0732">Signal</keyword>
<dbReference type="Pfam" id="PF08450">
    <property type="entry name" value="SGL"/>
    <property type="match status" value="1"/>
</dbReference>
<reference evidence="3 4" key="1">
    <citation type="submission" date="2020-05" db="EMBL/GenBank/DDBJ databases">
        <title>Genome sequencing of Spirosoma sp. TS118.</title>
        <authorList>
            <person name="Lee J.-H."/>
            <person name="Jeong S."/>
            <person name="Zhao L."/>
            <person name="Jung J.-H."/>
            <person name="Kim M.-K."/>
            <person name="Lim S."/>
        </authorList>
    </citation>
    <scope>NUCLEOTIDE SEQUENCE [LARGE SCALE GENOMIC DNA]</scope>
    <source>
        <strain evidence="3 4">TS118</strain>
    </source>
</reference>
<gene>
    <name evidence="3" type="ORF">HNV11_17065</name>
</gene>
<sequence>MKNSLALSALVLIACWLTACEDHRNSPNAPFPERINFVAERQYPEGIAYSSLLGKFVITSITQGKIGTVDTDGRYADLLSAPELISGIGVKVAGERLFVCVGDQGVSVKSTPQTAFKTAELLVFNLNTRQLERRVEMDNLLPDARHFANDLALSPDGTIYVTDSFSPVIYKIMPDGQASILVNDPRFASATFGLNGIVYHPNGYLIVAQTGAGKLYKVDLKNGNAISEVGGIASLPGDGLTLLNNDLYVVTGQGSRVAQVRSADNWQTASVVKTDENGYFQATTNVAVNNQIYTLNARIREISAAMGNTALLQSRDYSIQRFR</sequence>
<feature type="chain" id="PRO_5027001177" evidence="1">
    <location>
        <begin position="20"/>
        <end position="323"/>
    </location>
</feature>
<dbReference type="PROSITE" id="PS51257">
    <property type="entry name" value="PROKAR_LIPOPROTEIN"/>
    <property type="match status" value="1"/>
</dbReference>
<keyword evidence="4" id="KW-1185">Reference proteome</keyword>
<protein>
    <submittedName>
        <fullName evidence="3">Gluconolaconase</fullName>
    </submittedName>
</protein>
<dbReference type="InterPro" id="IPR013658">
    <property type="entry name" value="SGL"/>
</dbReference>
<organism evidence="3 4">
    <name type="scientific">Spirosoma taeanense</name>
    <dbReference type="NCBI Taxonomy" id="2735870"/>
    <lineage>
        <taxon>Bacteria</taxon>
        <taxon>Pseudomonadati</taxon>
        <taxon>Bacteroidota</taxon>
        <taxon>Cytophagia</taxon>
        <taxon>Cytophagales</taxon>
        <taxon>Cytophagaceae</taxon>
        <taxon>Spirosoma</taxon>
    </lineage>
</organism>
<evidence type="ECO:0000259" key="2">
    <source>
        <dbReference type="Pfam" id="PF08450"/>
    </source>
</evidence>
<dbReference type="Proteomes" id="UP000502756">
    <property type="component" value="Chromosome"/>
</dbReference>
<dbReference type="InterPro" id="IPR011042">
    <property type="entry name" value="6-blade_b-propeller_TolB-like"/>
</dbReference>
<dbReference type="RefSeq" id="WP_171740809.1">
    <property type="nucleotide sequence ID" value="NZ_CP053435.1"/>
</dbReference>
<dbReference type="AlphaFoldDB" id="A0A6M5YBP4"/>
<evidence type="ECO:0000313" key="3">
    <source>
        <dbReference type="EMBL" id="QJW90964.1"/>
    </source>
</evidence>